<dbReference type="AlphaFoldDB" id="A0A0E9XRC5"/>
<name>A0A0E9XRC5_ANGAN</name>
<evidence type="ECO:0000313" key="1">
    <source>
        <dbReference type="EMBL" id="JAI04396.1"/>
    </source>
</evidence>
<protein>
    <submittedName>
        <fullName evidence="1">Uncharacterized protein</fullName>
    </submittedName>
</protein>
<dbReference type="EMBL" id="GBXM01004182">
    <property type="protein sequence ID" value="JAI04396.1"/>
    <property type="molecule type" value="Transcribed_RNA"/>
</dbReference>
<proteinExistence type="predicted"/>
<reference evidence="1" key="1">
    <citation type="submission" date="2014-11" db="EMBL/GenBank/DDBJ databases">
        <authorList>
            <person name="Amaro Gonzalez C."/>
        </authorList>
    </citation>
    <scope>NUCLEOTIDE SEQUENCE</scope>
</reference>
<reference evidence="1" key="2">
    <citation type="journal article" date="2015" name="Fish Shellfish Immunol.">
        <title>Early steps in the European eel (Anguilla anguilla)-Vibrio vulnificus interaction in the gills: Role of the RtxA13 toxin.</title>
        <authorList>
            <person name="Callol A."/>
            <person name="Pajuelo D."/>
            <person name="Ebbesson L."/>
            <person name="Teles M."/>
            <person name="MacKenzie S."/>
            <person name="Amaro C."/>
        </authorList>
    </citation>
    <scope>NUCLEOTIDE SEQUENCE</scope>
</reference>
<organism evidence="1">
    <name type="scientific">Anguilla anguilla</name>
    <name type="common">European freshwater eel</name>
    <name type="synonym">Muraena anguilla</name>
    <dbReference type="NCBI Taxonomy" id="7936"/>
    <lineage>
        <taxon>Eukaryota</taxon>
        <taxon>Metazoa</taxon>
        <taxon>Chordata</taxon>
        <taxon>Craniata</taxon>
        <taxon>Vertebrata</taxon>
        <taxon>Euteleostomi</taxon>
        <taxon>Actinopterygii</taxon>
        <taxon>Neopterygii</taxon>
        <taxon>Teleostei</taxon>
        <taxon>Anguilliformes</taxon>
        <taxon>Anguillidae</taxon>
        <taxon>Anguilla</taxon>
    </lineage>
</organism>
<accession>A0A0E9XRC5</accession>
<sequence>MHCFPIRHFEGVVFRGKGLPVSGQFPPRPYSLSGLSFRLRVTFCRYVAPLVLMYSLWSDLSVKT</sequence>